<accession>A0A9P0DTP7</accession>
<dbReference type="InterPro" id="IPR041418">
    <property type="entry name" value="SAM_3"/>
</dbReference>
<dbReference type="InterPro" id="IPR013761">
    <property type="entry name" value="SAM/pointed_sf"/>
</dbReference>
<evidence type="ECO:0000256" key="8">
    <source>
        <dbReference type="SAM" id="MobiDB-lite"/>
    </source>
</evidence>
<keyword evidence="11" id="KW-1185">Reference proteome</keyword>
<dbReference type="InterPro" id="IPR007604">
    <property type="entry name" value="CP2"/>
</dbReference>
<feature type="region of interest" description="Disordered" evidence="8">
    <location>
        <begin position="43"/>
        <end position="68"/>
    </location>
</feature>
<dbReference type="Pfam" id="PF18016">
    <property type="entry name" value="SAM_3"/>
    <property type="match status" value="1"/>
</dbReference>
<comment type="similarity">
    <text evidence="2">Belongs to the grh/CP2 family. CP2 subfamily.</text>
</comment>
<name>A0A9P0DTP7_PHACE</name>
<protein>
    <recommendedName>
        <fullName evidence="9">Grh/CP2 DB domain-containing protein</fullName>
    </recommendedName>
</protein>
<evidence type="ECO:0000313" key="11">
    <source>
        <dbReference type="Proteomes" id="UP001153737"/>
    </source>
</evidence>
<gene>
    <name evidence="10" type="ORF">PHAECO_LOCUS8765</name>
</gene>
<keyword evidence="3" id="KW-0805">Transcription regulation</keyword>
<dbReference type="OrthoDB" id="9996779at2759"/>
<dbReference type="InterPro" id="IPR040167">
    <property type="entry name" value="TF_CP2-like"/>
</dbReference>
<dbReference type="Gene3D" id="1.10.150.50">
    <property type="entry name" value="Transcription Factor, Ets-1"/>
    <property type="match status" value="1"/>
</dbReference>
<dbReference type="PANTHER" id="PTHR11037">
    <property type="entry name" value="TRANSCRIPTION FACTOR CP2"/>
    <property type="match status" value="1"/>
</dbReference>
<dbReference type="GO" id="GO:0005634">
    <property type="term" value="C:nucleus"/>
    <property type="evidence" value="ECO:0007669"/>
    <property type="project" value="UniProtKB-SubCell"/>
</dbReference>
<dbReference type="SUPFAM" id="SSF47769">
    <property type="entry name" value="SAM/Pointed domain"/>
    <property type="match status" value="1"/>
</dbReference>
<dbReference type="InterPro" id="IPR057520">
    <property type="entry name" value="GRHL1/CP2_C"/>
</dbReference>
<dbReference type="GO" id="GO:0001228">
    <property type="term" value="F:DNA-binding transcription activator activity, RNA polymerase II-specific"/>
    <property type="evidence" value="ECO:0007669"/>
    <property type="project" value="TreeGrafter"/>
</dbReference>
<sequence length="686" mass="75889">MDYQLYEHPEILLSDNSDNSKGSWNVDHQGDIFGGWKIDEGVSGGKGGKKRRLSGSDGGNGGKQMYRMGKDPLSVEAKVDMKKENVQNGICFFPGSGKLHSHWQVEDYTDLNTDIDSSLSLGGSDLVNNPYTVSDNLLSINGLTVFKQEAPSPTAETTALSGAGPRDRPQRSPAAAHPQAGAAGHGAGAEDTSSQTMFSNTISQLLSQSGLVGLQNVIDGNSLSSPTSQDSYVVSSTSYHPIDDTRFQYVLAAATSIATKRNEDTLTYLNQGQSYEIKLKKLGDLSFYRGKLLKSVIRICFHERRLQYTEKEQMLSWQKARPGDRILEADVPLSYGAYDVIQPAAALNVVSFSWDPTKEVGVYIKVNCISTEFTPKKHGGEKGVPFRVQVETYPQHAEFGGSPKLLHAAACQIKVFKLKGAERKHKQDREKVLRRPQTEQEKFQASCDCTVLNDLPGDALSSASPSPTPVHIENNVESNHQIQNILVPRNENVEVPNSVSPRNPIPLPQEKPEVATQLDITSTQLNEHFSPEETTHWLTANRFDKYVETFERFSGDDMLRMSKEDLIQICGDADGIRLHNAIHLKTIAPKLKIYVRPDDPAAVFTAIFLSSHSRLELTRKLAAVAGVPQTRVRDVHVEGPHGVRVHLSDDLLRHVRHEAMFQLQREEEEKGDEGMGGCVLLLKRFK</sequence>
<feature type="compositionally biased region" description="Low complexity" evidence="8">
    <location>
        <begin position="173"/>
        <end position="182"/>
    </location>
</feature>
<dbReference type="GO" id="GO:0000978">
    <property type="term" value="F:RNA polymerase II cis-regulatory region sequence-specific DNA binding"/>
    <property type="evidence" value="ECO:0007669"/>
    <property type="project" value="TreeGrafter"/>
</dbReference>
<dbReference type="AlphaFoldDB" id="A0A9P0DTP7"/>
<proteinExistence type="inferred from homology"/>
<comment type="subcellular location">
    <subcellularLocation>
        <location evidence="1 7">Nucleus</location>
    </subcellularLocation>
</comment>
<dbReference type="Proteomes" id="UP001153737">
    <property type="component" value="Chromosome 4"/>
</dbReference>
<reference evidence="10" key="2">
    <citation type="submission" date="2022-10" db="EMBL/GenBank/DDBJ databases">
        <authorList>
            <consortium name="ENA_rothamsted_submissions"/>
            <consortium name="culmorum"/>
            <person name="King R."/>
        </authorList>
    </citation>
    <scope>NUCLEOTIDE SEQUENCE</scope>
</reference>
<dbReference type="PANTHER" id="PTHR11037:SF21">
    <property type="entry name" value="GEMINI, ISOFORM C"/>
    <property type="match status" value="1"/>
</dbReference>
<evidence type="ECO:0000256" key="1">
    <source>
        <dbReference type="ARBA" id="ARBA00004123"/>
    </source>
</evidence>
<evidence type="ECO:0000313" key="10">
    <source>
        <dbReference type="EMBL" id="CAH1162937.1"/>
    </source>
</evidence>
<keyword evidence="6 7" id="KW-0539">Nucleus</keyword>
<dbReference type="PROSITE" id="PS51968">
    <property type="entry name" value="GRH_CP2_DB"/>
    <property type="match status" value="1"/>
</dbReference>
<evidence type="ECO:0000256" key="3">
    <source>
        <dbReference type="ARBA" id="ARBA00023015"/>
    </source>
</evidence>
<reference evidence="10" key="1">
    <citation type="submission" date="2022-01" db="EMBL/GenBank/DDBJ databases">
        <authorList>
            <person name="King R."/>
        </authorList>
    </citation>
    <scope>NUCLEOTIDE SEQUENCE</scope>
</reference>
<dbReference type="Pfam" id="PF04516">
    <property type="entry name" value="CP2"/>
    <property type="match status" value="1"/>
</dbReference>
<evidence type="ECO:0000256" key="7">
    <source>
        <dbReference type="PROSITE-ProRule" id="PRU01313"/>
    </source>
</evidence>
<feature type="region of interest" description="Disordered" evidence="8">
    <location>
        <begin position="149"/>
        <end position="194"/>
    </location>
</feature>
<dbReference type="Pfam" id="PF25416">
    <property type="entry name" value="GRHL1_C"/>
    <property type="match status" value="1"/>
</dbReference>
<evidence type="ECO:0000256" key="6">
    <source>
        <dbReference type="ARBA" id="ARBA00023242"/>
    </source>
</evidence>
<organism evidence="10 11">
    <name type="scientific">Phaedon cochleariae</name>
    <name type="common">Mustard beetle</name>
    <dbReference type="NCBI Taxonomy" id="80249"/>
    <lineage>
        <taxon>Eukaryota</taxon>
        <taxon>Metazoa</taxon>
        <taxon>Ecdysozoa</taxon>
        <taxon>Arthropoda</taxon>
        <taxon>Hexapoda</taxon>
        <taxon>Insecta</taxon>
        <taxon>Pterygota</taxon>
        <taxon>Neoptera</taxon>
        <taxon>Endopterygota</taxon>
        <taxon>Coleoptera</taxon>
        <taxon>Polyphaga</taxon>
        <taxon>Cucujiformia</taxon>
        <taxon>Chrysomeloidea</taxon>
        <taxon>Chrysomelidae</taxon>
        <taxon>Chrysomelinae</taxon>
        <taxon>Chrysomelini</taxon>
        <taxon>Phaedon</taxon>
    </lineage>
</organism>
<keyword evidence="5" id="KW-0804">Transcription</keyword>
<evidence type="ECO:0000256" key="5">
    <source>
        <dbReference type="ARBA" id="ARBA00023163"/>
    </source>
</evidence>
<evidence type="ECO:0000256" key="4">
    <source>
        <dbReference type="ARBA" id="ARBA00023125"/>
    </source>
</evidence>
<evidence type="ECO:0000259" key="9">
    <source>
        <dbReference type="PROSITE" id="PS51968"/>
    </source>
</evidence>
<keyword evidence="4 7" id="KW-0238">DNA-binding</keyword>
<evidence type="ECO:0000256" key="2">
    <source>
        <dbReference type="ARBA" id="ARBA00010852"/>
    </source>
</evidence>
<feature type="region of interest" description="Disordered" evidence="8">
    <location>
        <begin position="488"/>
        <end position="509"/>
    </location>
</feature>
<dbReference type="EMBL" id="OU896710">
    <property type="protein sequence ID" value="CAH1162937.1"/>
    <property type="molecule type" value="Genomic_DNA"/>
</dbReference>
<feature type="domain" description="Grh/CP2 DB" evidence="9">
    <location>
        <begin position="243"/>
        <end position="477"/>
    </location>
</feature>